<evidence type="ECO:0000313" key="4">
    <source>
        <dbReference type="Proteomes" id="UP000245609"/>
    </source>
</evidence>
<keyword evidence="1" id="KW-0472">Membrane</keyword>
<feature type="chain" id="PRO_5015420928" description="Extracellular membrane protein CFEM domain-containing protein" evidence="2">
    <location>
        <begin position="22"/>
        <end position="159"/>
    </location>
</feature>
<dbReference type="EMBL" id="MBFS01000556">
    <property type="protein sequence ID" value="PVV02213.1"/>
    <property type="molecule type" value="Genomic_DNA"/>
</dbReference>
<keyword evidence="2" id="KW-0732">Signal</keyword>
<proteinExistence type="predicted"/>
<protein>
    <recommendedName>
        <fullName evidence="5">Extracellular membrane protein CFEM domain-containing protein</fullName>
    </recommendedName>
</protein>
<evidence type="ECO:0008006" key="5">
    <source>
        <dbReference type="Google" id="ProtNLM"/>
    </source>
</evidence>
<dbReference type="AlphaFoldDB" id="A0A2T9ZC89"/>
<gene>
    <name evidence="3" type="ORF">BB560_003340</name>
</gene>
<evidence type="ECO:0000256" key="1">
    <source>
        <dbReference type="SAM" id="Phobius"/>
    </source>
</evidence>
<keyword evidence="1" id="KW-1133">Transmembrane helix</keyword>
<accession>A0A2T9ZC89</accession>
<evidence type="ECO:0000256" key="2">
    <source>
        <dbReference type="SAM" id="SignalP"/>
    </source>
</evidence>
<evidence type="ECO:0000313" key="3">
    <source>
        <dbReference type="EMBL" id="PVV02213.1"/>
    </source>
</evidence>
<dbReference type="OrthoDB" id="2507140at2759"/>
<organism evidence="3 4">
    <name type="scientific">Smittium megazygosporum</name>
    <dbReference type="NCBI Taxonomy" id="133381"/>
    <lineage>
        <taxon>Eukaryota</taxon>
        <taxon>Fungi</taxon>
        <taxon>Fungi incertae sedis</taxon>
        <taxon>Zoopagomycota</taxon>
        <taxon>Kickxellomycotina</taxon>
        <taxon>Harpellomycetes</taxon>
        <taxon>Harpellales</taxon>
        <taxon>Legeriomycetaceae</taxon>
        <taxon>Smittium</taxon>
    </lineage>
</organism>
<keyword evidence="1" id="KW-0812">Transmembrane</keyword>
<dbReference type="Proteomes" id="UP000245609">
    <property type="component" value="Unassembled WGS sequence"/>
</dbReference>
<feature type="transmembrane region" description="Helical" evidence="1">
    <location>
        <begin position="136"/>
        <end position="158"/>
    </location>
</feature>
<reference evidence="3 4" key="1">
    <citation type="journal article" date="2018" name="MBio">
        <title>Comparative Genomics Reveals the Core Gene Toolbox for the Fungus-Insect Symbiosis.</title>
        <authorList>
            <person name="Wang Y."/>
            <person name="Stata M."/>
            <person name="Wang W."/>
            <person name="Stajich J.E."/>
            <person name="White M.M."/>
            <person name="Moncalvo J.M."/>
        </authorList>
    </citation>
    <scope>NUCLEOTIDE SEQUENCE [LARGE SCALE GENOMIC DNA]</scope>
    <source>
        <strain evidence="3 4">SC-DP-2</strain>
    </source>
</reference>
<feature type="signal peptide" evidence="2">
    <location>
        <begin position="1"/>
        <end position="21"/>
    </location>
</feature>
<name>A0A2T9ZC89_9FUNG</name>
<keyword evidence="4" id="KW-1185">Reference proteome</keyword>
<sequence length="159" mass="17400">MNKVFQFVLFFVALFAVKAVAECADEDNFSACIKYIHENKPLYCNTTDYECQCRWDTHMVTCFSVCEGDESKASALSAVQLAANKTCQAFLDWTNTFPKPNRTLTEDDPTPTSDVVGNGKARNVETKIKAKSSASIFAVPVHAVFSVSALASVLVVALL</sequence>
<comment type="caution">
    <text evidence="3">The sequence shown here is derived from an EMBL/GenBank/DDBJ whole genome shotgun (WGS) entry which is preliminary data.</text>
</comment>